<evidence type="ECO:0000313" key="5">
    <source>
        <dbReference type="EMBL" id="KAF8719777.1"/>
    </source>
</evidence>
<comment type="caution">
    <text evidence="2">The sequence shown here is derived from an EMBL/GenBank/DDBJ whole genome shotgun (WGS) entry which is preliminary data.</text>
</comment>
<dbReference type="AlphaFoldDB" id="A0A835ALG9"/>
<evidence type="ECO:0000313" key="2">
    <source>
        <dbReference type="EMBL" id="KAF8664022.1"/>
    </source>
</evidence>
<reference evidence="2" key="1">
    <citation type="submission" date="2020-07" db="EMBL/GenBank/DDBJ databases">
        <title>Genome sequence and genetic diversity analysis of an under-domesticated orphan crop, white fonio (Digitaria exilis).</title>
        <authorList>
            <person name="Bennetzen J.L."/>
            <person name="Chen S."/>
            <person name="Ma X."/>
            <person name="Wang X."/>
            <person name="Yssel A.E.J."/>
            <person name="Chaluvadi S.R."/>
            <person name="Johnson M."/>
            <person name="Gangashetty P."/>
            <person name="Hamidou F."/>
            <person name="Sanogo M.D."/>
            <person name="Zwaenepoel A."/>
            <person name="Wallace J."/>
            <person name="Van De Peer Y."/>
            <person name="Van Deynze A."/>
        </authorList>
    </citation>
    <scope>NUCLEOTIDE SEQUENCE</scope>
    <source>
        <tissue evidence="2">Leaves</tissue>
    </source>
</reference>
<dbReference type="EMBL" id="JACEFO010002354">
    <property type="protein sequence ID" value="KAF8664022.1"/>
    <property type="molecule type" value="Genomic_DNA"/>
</dbReference>
<sequence length="34" mass="3830">MVGRLFDRLRDEARLWIMAGAKALASLVGPSLWE</sequence>
<dbReference type="EMBL" id="JACEFO010001669">
    <property type="protein sequence ID" value="KAF8722848.1"/>
    <property type="molecule type" value="Genomic_DNA"/>
</dbReference>
<dbReference type="EMBL" id="JACEFO010002677">
    <property type="protein sequence ID" value="KAF8651537.1"/>
    <property type="molecule type" value="Genomic_DNA"/>
</dbReference>
<organism evidence="2 8">
    <name type="scientific">Digitaria exilis</name>
    <dbReference type="NCBI Taxonomy" id="1010633"/>
    <lineage>
        <taxon>Eukaryota</taxon>
        <taxon>Viridiplantae</taxon>
        <taxon>Streptophyta</taxon>
        <taxon>Embryophyta</taxon>
        <taxon>Tracheophyta</taxon>
        <taxon>Spermatophyta</taxon>
        <taxon>Magnoliopsida</taxon>
        <taxon>Liliopsida</taxon>
        <taxon>Poales</taxon>
        <taxon>Poaceae</taxon>
        <taxon>PACMAD clade</taxon>
        <taxon>Panicoideae</taxon>
        <taxon>Panicodae</taxon>
        <taxon>Paniceae</taxon>
        <taxon>Anthephorinae</taxon>
        <taxon>Digitaria</taxon>
    </lineage>
</organism>
<proteinExistence type="predicted"/>
<keyword evidence="8" id="KW-1185">Reference proteome</keyword>
<evidence type="ECO:0000313" key="8">
    <source>
        <dbReference type="Proteomes" id="UP000636709"/>
    </source>
</evidence>
<evidence type="ECO:0000313" key="4">
    <source>
        <dbReference type="EMBL" id="KAF8700341.1"/>
    </source>
</evidence>
<dbReference type="EMBL" id="JACEFO010001924">
    <property type="protein sequence ID" value="KAF8693515.1"/>
    <property type="molecule type" value="Genomic_DNA"/>
</dbReference>
<evidence type="ECO:0000313" key="6">
    <source>
        <dbReference type="EMBL" id="KAF8722848.1"/>
    </source>
</evidence>
<dbReference type="Proteomes" id="UP000636709">
    <property type="component" value="Unassembled WGS sequence"/>
</dbReference>
<evidence type="ECO:0000313" key="7">
    <source>
        <dbReference type="EMBL" id="KAF8733071.1"/>
    </source>
</evidence>
<evidence type="ECO:0000313" key="1">
    <source>
        <dbReference type="EMBL" id="KAF8651537.1"/>
    </source>
</evidence>
<evidence type="ECO:0000313" key="3">
    <source>
        <dbReference type="EMBL" id="KAF8693515.1"/>
    </source>
</evidence>
<name>A0A835ALG9_9POAL</name>
<protein>
    <submittedName>
        <fullName evidence="2">Uncharacterized protein</fullName>
    </submittedName>
</protein>
<gene>
    <name evidence="7" type="ORF">HU200_015433</name>
    <name evidence="6" type="ORF">HU200_021978</name>
    <name evidence="5" type="ORF">HU200_024533</name>
    <name evidence="4" type="ORF">HU200_034273</name>
    <name evidence="3" type="ORF">HU200_038913</name>
    <name evidence="2" type="ORF">HU200_054928</name>
    <name evidence="1" type="ORF">HU200_063357</name>
</gene>
<dbReference type="EMBL" id="JACEFO010001603">
    <property type="protein sequence ID" value="KAF8733071.1"/>
    <property type="molecule type" value="Genomic_DNA"/>
</dbReference>
<dbReference type="EMBL" id="JACEFO010001827">
    <property type="protein sequence ID" value="KAF8700341.1"/>
    <property type="molecule type" value="Genomic_DNA"/>
</dbReference>
<accession>A0A835ALG9</accession>
<dbReference type="EMBL" id="JACEFO010001700">
    <property type="protein sequence ID" value="KAF8719777.1"/>
    <property type="molecule type" value="Genomic_DNA"/>
</dbReference>